<dbReference type="Proteomes" id="UP000789342">
    <property type="component" value="Unassembled WGS sequence"/>
</dbReference>
<dbReference type="GO" id="GO:0005768">
    <property type="term" value="C:endosome"/>
    <property type="evidence" value="ECO:0007669"/>
    <property type="project" value="UniProtKB-SubCell"/>
</dbReference>
<proteinExistence type="predicted"/>
<keyword evidence="4" id="KW-0963">Cytoplasm</keyword>
<protein>
    <submittedName>
        <fullName evidence="11">2268_t:CDS:1</fullName>
    </submittedName>
</protein>
<dbReference type="AlphaFoldDB" id="A0A9N9JD95"/>
<evidence type="ECO:0000256" key="1">
    <source>
        <dbReference type="ARBA" id="ARBA00004125"/>
    </source>
</evidence>
<evidence type="ECO:0000256" key="2">
    <source>
        <dbReference type="ARBA" id="ARBA00004134"/>
    </source>
</evidence>
<feature type="non-terminal residue" evidence="11">
    <location>
        <position position="1"/>
    </location>
</feature>
<evidence type="ECO:0000313" key="12">
    <source>
        <dbReference type="Proteomes" id="UP000789342"/>
    </source>
</evidence>
<evidence type="ECO:0000313" key="11">
    <source>
        <dbReference type="EMBL" id="CAG8776654.1"/>
    </source>
</evidence>
<reference evidence="11" key="1">
    <citation type="submission" date="2021-06" db="EMBL/GenBank/DDBJ databases">
        <authorList>
            <person name="Kallberg Y."/>
            <person name="Tangrot J."/>
            <person name="Rosling A."/>
        </authorList>
    </citation>
    <scope>NUCLEOTIDE SEQUENCE</scope>
    <source>
        <strain evidence="11">CL551</strain>
    </source>
</reference>
<keyword evidence="8" id="KW-0472">Membrane</keyword>
<dbReference type="PROSITE" id="PS50031">
    <property type="entry name" value="EH"/>
    <property type="match status" value="1"/>
</dbReference>
<evidence type="ECO:0000259" key="10">
    <source>
        <dbReference type="PROSITE" id="PS50031"/>
    </source>
</evidence>
<dbReference type="SMART" id="SM00027">
    <property type="entry name" value="EH"/>
    <property type="match status" value="1"/>
</dbReference>
<comment type="caution">
    <text evidence="11">The sequence shown here is derived from an EMBL/GenBank/DDBJ whole genome shotgun (WGS) entry which is preliminary data.</text>
</comment>
<evidence type="ECO:0000256" key="3">
    <source>
        <dbReference type="ARBA" id="ARBA00004413"/>
    </source>
</evidence>
<accession>A0A9N9JD95</accession>
<evidence type="ECO:0000256" key="8">
    <source>
        <dbReference type="ARBA" id="ARBA00023136"/>
    </source>
</evidence>
<dbReference type="CDD" id="cd00052">
    <property type="entry name" value="EH"/>
    <property type="match status" value="1"/>
</dbReference>
<comment type="subcellular location">
    <subcellularLocation>
        <location evidence="3">Cell membrane</location>
        <topology evidence="3">Peripheral membrane protein</topology>
        <orientation evidence="3">Cytoplasmic side</orientation>
    </subcellularLocation>
    <subcellularLocation>
        <location evidence="2">Cytoplasm</location>
        <location evidence="2">Cytoskeleton</location>
        <location evidence="2">Actin patch</location>
    </subcellularLocation>
    <subcellularLocation>
        <location evidence="1">Endosome membrane</location>
        <topology evidence="1">Peripheral membrane protein</topology>
        <orientation evidence="1">Cytoplasmic side</orientation>
    </subcellularLocation>
</comment>
<evidence type="ECO:0000256" key="7">
    <source>
        <dbReference type="ARBA" id="ARBA00023054"/>
    </source>
</evidence>
<dbReference type="Pfam" id="PF12763">
    <property type="entry name" value="EH"/>
    <property type="match status" value="1"/>
</dbReference>
<evidence type="ECO:0000256" key="9">
    <source>
        <dbReference type="ARBA" id="ARBA00023212"/>
    </source>
</evidence>
<gene>
    <name evidence="11" type="ORF">AMORRO_LOCUS16975</name>
</gene>
<dbReference type="EMBL" id="CAJVPV010049746">
    <property type="protein sequence ID" value="CAG8776654.1"/>
    <property type="molecule type" value="Genomic_DNA"/>
</dbReference>
<evidence type="ECO:0000256" key="5">
    <source>
        <dbReference type="ARBA" id="ARBA00022583"/>
    </source>
</evidence>
<keyword evidence="9" id="KW-0206">Cytoskeleton</keyword>
<dbReference type="OrthoDB" id="524326at2759"/>
<sequence>IAIRLIAQVQNGQLPDLAHINNDVPLPRFEGVYNKVNTQSSNPALLITNEERERNKRIFNNLKPTNGLLDGESAKTVFQRSNLPLETLGQIWYLADTKKRGYLDVTEFIIAMYFVQRSMNGSIKTLPRSLPAGFYEMAAGVPVNEPTSPNFGVFNVTDSPRAEFSPLMRHSTLHSTKPLVIQDDTWDVSAEEKATFDLHFDTIDTTKKGFLT</sequence>
<dbReference type="GO" id="GO:0016197">
    <property type="term" value="P:endosomal transport"/>
    <property type="evidence" value="ECO:0007669"/>
    <property type="project" value="TreeGrafter"/>
</dbReference>
<dbReference type="SUPFAM" id="SSF47473">
    <property type="entry name" value="EF-hand"/>
    <property type="match status" value="1"/>
</dbReference>
<dbReference type="GO" id="GO:0005886">
    <property type="term" value="C:plasma membrane"/>
    <property type="evidence" value="ECO:0007669"/>
    <property type="project" value="TreeGrafter"/>
</dbReference>
<dbReference type="PANTHER" id="PTHR11216:SF173">
    <property type="entry name" value="ACTIN CYTOSKELETON-REGULATORY COMPLEX PROTEIN PAN1"/>
    <property type="match status" value="1"/>
</dbReference>
<evidence type="ECO:0000256" key="6">
    <source>
        <dbReference type="ARBA" id="ARBA00022737"/>
    </source>
</evidence>
<keyword evidence="12" id="KW-1185">Reference proteome</keyword>
<dbReference type="GO" id="GO:0006897">
    <property type="term" value="P:endocytosis"/>
    <property type="evidence" value="ECO:0007669"/>
    <property type="project" value="TreeGrafter"/>
</dbReference>
<dbReference type="PANTHER" id="PTHR11216">
    <property type="entry name" value="EH DOMAIN"/>
    <property type="match status" value="1"/>
</dbReference>
<name>A0A9N9JD95_9GLOM</name>
<dbReference type="GO" id="GO:0030479">
    <property type="term" value="C:actin cortical patch"/>
    <property type="evidence" value="ECO:0007669"/>
    <property type="project" value="UniProtKB-SubCell"/>
</dbReference>
<keyword evidence="7" id="KW-0175">Coiled coil</keyword>
<keyword evidence="5" id="KW-0254">Endocytosis</keyword>
<dbReference type="InterPro" id="IPR000261">
    <property type="entry name" value="EH_dom"/>
</dbReference>
<evidence type="ECO:0000256" key="4">
    <source>
        <dbReference type="ARBA" id="ARBA00022490"/>
    </source>
</evidence>
<feature type="domain" description="EH" evidence="10">
    <location>
        <begin position="51"/>
        <end position="131"/>
    </location>
</feature>
<feature type="non-terminal residue" evidence="11">
    <location>
        <position position="212"/>
    </location>
</feature>
<dbReference type="InterPro" id="IPR011992">
    <property type="entry name" value="EF-hand-dom_pair"/>
</dbReference>
<organism evidence="11 12">
    <name type="scientific">Acaulospora morrowiae</name>
    <dbReference type="NCBI Taxonomy" id="94023"/>
    <lineage>
        <taxon>Eukaryota</taxon>
        <taxon>Fungi</taxon>
        <taxon>Fungi incertae sedis</taxon>
        <taxon>Mucoromycota</taxon>
        <taxon>Glomeromycotina</taxon>
        <taxon>Glomeromycetes</taxon>
        <taxon>Diversisporales</taxon>
        <taxon>Acaulosporaceae</taxon>
        <taxon>Acaulospora</taxon>
    </lineage>
</organism>
<keyword evidence="6" id="KW-0677">Repeat</keyword>
<dbReference type="Gene3D" id="1.10.238.10">
    <property type="entry name" value="EF-hand"/>
    <property type="match status" value="1"/>
</dbReference>